<keyword evidence="3" id="KW-0964">Secreted</keyword>
<feature type="signal peptide" evidence="4">
    <location>
        <begin position="1"/>
        <end position="21"/>
    </location>
</feature>
<feature type="chain" id="PRO_5035839434" description="Glucagon / GIP / secretin / VIP family domain-containing protein" evidence="4">
    <location>
        <begin position="22"/>
        <end position="114"/>
    </location>
</feature>
<feature type="domain" description="Glucagon / GIP / secretin / VIP family" evidence="5">
    <location>
        <begin position="50"/>
        <end position="72"/>
    </location>
</feature>
<dbReference type="Gene3D" id="6.10.250.590">
    <property type="match status" value="1"/>
</dbReference>
<sequence>MCLVQWGVAVLLVLVFPDGSGMVLENRALQSSWDECELRGQNVFSDFKRHSDGTFSSDFTQYLDRIKAKDFVQWLASTKRESLQRRQFHRRVRETIKQEEFPLQRYKHVFYSEE</sequence>
<dbReference type="PANTHER" id="PTHR11418">
    <property type="entry name" value="GLUCAGON"/>
    <property type="match status" value="1"/>
</dbReference>
<dbReference type="GO" id="GO:0010737">
    <property type="term" value="P:protein kinase A signaling"/>
    <property type="evidence" value="ECO:0007669"/>
    <property type="project" value="TreeGrafter"/>
</dbReference>
<dbReference type="InterPro" id="IPR000532">
    <property type="entry name" value="Glucagon_GIP_secretin_VIP"/>
</dbReference>
<keyword evidence="4" id="KW-0732">Signal</keyword>
<organism evidence="6 7">
    <name type="scientific">Albula glossodonta</name>
    <name type="common">roundjaw bonefish</name>
    <dbReference type="NCBI Taxonomy" id="121402"/>
    <lineage>
        <taxon>Eukaryota</taxon>
        <taxon>Metazoa</taxon>
        <taxon>Chordata</taxon>
        <taxon>Craniata</taxon>
        <taxon>Vertebrata</taxon>
        <taxon>Euteleostomi</taxon>
        <taxon>Actinopterygii</taxon>
        <taxon>Neopterygii</taxon>
        <taxon>Teleostei</taxon>
        <taxon>Albuliformes</taxon>
        <taxon>Albulidae</taxon>
        <taxon>Albula</taxon>
    </lineage>
</organism>
<comment type="similarity">
    <text evidence="2">Belongs to the glucagon family.</text>
</comment>
<dbReference type="GO" id="GO:0035774">
    <property type="term" value="P:positive regulation of insulin secretion involved in cellular response to glucose stimulus"/>
    <property type="evidence" value="ECO:0007669"/>
    <property type="project" value="TreeGrafter"/>
</dbReference>
<accession>A0A8T2NI09</accession>
<dbReference type="PANTHER" id="PTHR11418:SF0">
    <property type="entry name" value="PRO-GLUCAGON"/>
    <property type="match status" value="1"/>
</dbReference>
<proteinExistence type="inferred from homology"/>
<dbReference type="PROSITE" id="PS00260">
    <property type="entry name" value="GLUCAGON"/>
    <property type="match status" value="1"/>
</dbReference>
<evidence type="ECO:0000313" key="7">
    <source>
        <dbReference type="Proteomes" id="UP000824540"/>
    </source>
</evidence>
<dbReference type="SMART" id="SM00070">
    <property type="entry name" value="GLUCA"/>
    <property type="match status" value="1"/>
</dbReference>
<reference evidence="6" key="1">
    <citation type="thesis" date="2021" institute="BYU ScholarsArchive" country="Provo, UT, USA">
        <title>Applications of and Algorithms for Genome Assembly and Genomic Analyses with an Emphasis on Marine Teleosts.</title>
        <authorList>
            <person name="Pickett B.D."/>
        </authorList>
    </citation>
    <scope>NUCLEOTIDE SEQUENCE</scope>
    <source>
        <strain evidence="6">HI-2016</strain>
    </source>
</reference>
<comment type="subcellular location">
    <subcellularLocation>
        <location evidence="1">Secreted</location>
    </subcellularLocation>
</comment>
<protein>
    <recommendedName>
        <fullName evidence="5">Glucagon / GIP / secretin / VIP family domain-containing protein</fullName>
    </recommendedName>
</protein>
<evidence type="ECO:0000313" key="6">
    <source>
        <dbReference type="EMBL" id="KAG9340273.1"/>
    </source>
</evidence>
<dbReference type="GO" id="GO:0007188">
    <property type="term" value="P:adenylate cyclase-modulating G protein-coupled receptor signaling pathway"/>
    <property type="evidence" value="ECO:0007669"/>
    <property type="project" value="TreeGrafter"/>
</dbReference>
<dbReference type="InterPro" id="IPR015550">
    <property type="entry name" value="Glucagon"/>
</dbReference>
<dbReference type="Proteomes" id="UP000824540">
    <property type="component" value="Unassembled WGS sequence"/>
</dbReference>
<evidence type="ECO:0000256" key="1">
    <source>
        <dbReference type="ARBA" id="ARBA00004613"/>
    </source>
</evidence>
<dbReference type="AlphaFoldDB" id="A0A8T2NI09"/>
<dbReference type="OrthoDB" id="9904258at2759"/>
<evidence type="ECO:0000256" key="2">
    <source>
        <dbReference type="ARBA" id="ARBA00008369"/>
    </source>
</evidence>
<dbReference type="EMBL" id="JAFBMS010000044">
    <property type="protein sequence ID" value="KAG9340273.1"/>
    <property type="molecule type" value="Genomic_DNA"/>
</dbReference>
<dbReference type="GO" id="GO:0005179">
    <property type="term" value="F:hormone activity"/>
    <property type="evidence" value="ECO:0007669"/>
    <property type="project" value="InterPro"/>
</dbReference>
<dbReference type="GO" id="GO:0043066">
    <property type="term" value="P:negative regulation of apoptotic process"/>
    <property type="evidence" value="ECO:0007669"/>
    <property type="project" value="TreeGrafter"/>
</dbReference>
<gene>
    <name evidence="6" type="ORF">JZ751_021720</name>
</gene>
<evidence type="ECO:0000256" key="4">
    <source>
        <dbReference type="SAM" id="SignalP"/>
    </source>
</evidence>
<dbReference type="Pfam" id="PF00123">
    <property type="entry name" value="Hormone_2"/>
    <property type="match status" value="1"/>
</dbReference>
<keyword evidence="7" id="KW-1185">Reference proteome</keyword>
<comment type="caution">
    <text evidence="6">The sequence shown here is derived from an EMBL/GenBank/DDBJ whole genome shotgun (WGS) entry which is preliminary data.</text>
</comment>
<dbReference type="GO" id="GO:0005615">
    <property type="term" value="C:extracellular space"/>
    <property type="evidence" value="ECO:0007669"/>
    <property type="project" value="TreeGrafter"/>
</dbReference>
<evidence type="ECO:0000256" key="3">
    <source>
        <dbReference type="ARBA" id="ARBA00022525"/>
    </source>
</evidence>
<evidence type="ECO:0000259" key="5">
    <source>
        <dbReference type="PROSITE" id="PS00260"/>
    </source>
</evidence>
<name>A0A8T2NI09_9TELE</name>
<dbReference type="GO" id="GO:0031769">
    <property type="term" value="F:glucagon receptor binding"/>
    <property type="evidence" value="ECO:0007669"/>
    <property type="project" value="TreeGrafter"/>
</dbReference>